<dbReference type="EMBL" id="POSP01000003">
    <property type="protein sequence ID" value="PND38140.1"/>
    <property type="molecule type" value="Genomic_DNA"/>
</dbReference>
<evidence type="ECO:0000259" key="7">
    <source>
        <dbReference type="Pfam" id="PF01343"/>
    </source>
</evidence>
<dbReference type="Pfam" id="PF01343">
    <property type="entry name" value="Peptidase_S49"/>
    <property type="match status" value="2"/>
</dbReference>
<feature type="transmembrane region" description="Helical" evidence="6">
    <location>
        <begin position="28"/>
        <end position="46"/>
    </location>
</feature>
<evidence type="ECO:0000313" key="8">
    <source>
        <dbReference type="EMBL" id="PND38140.1"/>
    </source>
</evidence>
<evidence type="ECO:0000313" key="9">
    <source>
        <dbReference type="Proteomes" id="UP000235916"/>
    </source>
</evidence>
<accession>A0A2N8KXF8</accession>
<keyword evidence="3" id="KW-0378">Hydrolase</keyword>
<dbReference type="OrthoDB" id="9764363at2"/>
<dbReference type="InterPro" id="IPR004634">
    <property type="entry name" value="Pept_S49_pIV"/>
</dbReference>
<dbReference type="NCBIfam" id="TIGR00705">
    <property type="entry name" value="SppA_67K"/>
    <property type="match status" value="1"/>
</dbReference>
<keyword evidence="9" id="KW-1185">Reference proteome</keyword>
<dbReference type="GO" id="GO:0008236">
    <property type="term" value="F:serine-type peptidase activity"/>
    <property type="evidence" value="ECO:0007669"/>
    <property type="project" value="UniProtKB-KW"/>
</dbReference>
<dbReference type="InterPro" id="IPR029045">
    <property type="entry name" value="ClpP/crotonase-like_dom_sf"/>
</dbReference>
<evidence type="ECO:0000256" key="1">
    <source>
        <dbReference type="ARBA" id="ARBA00008683"/>
    </source>
</evidence>
<dbReference type="GO" id="GO:0016020">
    <property type="term" value="C:membrane"/>
    <property type="evidence" value="ECO:0007669"/>
    <property type="project" value="InterPro"/>
</dbReference>
<feature type="domain" description="Peptidase S49" evidence="7">
    <location>
        <begin position="136"/>
        <end position="287"/>
    </location>
</feature>
<dbReference type="InterPro" id="IPR047217">
    <property type="entry name" value="S49_SppA_67K_type_N"/>
</dbReference>
<dbReference type="CDD" id="cd07023">
    <property type="entry name" value="S49_Sppa_N_C"/>
    <property type="match status" value="1"/>
</dbReference>
<comment type="similarity">
    <text evidence="1">Belongs to the peptidase S49 family.</text>
</comment>
<evidence type="ECO:0000256" key="2">
    <source>
        <dbReference type="ARBA" id="ARBA00022670"/>
    </source>
</evidence>
<dbReference type="SUPFAM" id="SSF52096">
    <property type="entry name" value="ClpP/crotonase"/>
    <property type="match status" value="2"/>
</dbReference>
<feature type="active site" description="Proton donor/acceptor" evidence="5">
    <location>
        <position position="204"/>
    </location>
</feature>
<dbReference type="Proteomes" id="UP000235916">
    <property type="component" value="Unassembled WGS sequence"/>
</dbReference>
<name>A0A2N8KXF8_9BURK</name>
<proteinExistence type="inferred from homology"/>
<dbReference type="GO" id="GO:0006465">
    <property type="term" value="P:signal peptide processing"/>
    <property type="evidence" value="ECO:0007669"/>
    <property type="project" value="InterPro"/>
</dbReference>
<keyword evidence="2" id="KW-0645">Protease</keyword>
<dbReference type="InterPro" id="IPR002142">
    <property type="entry name" value="Peptidase_S49"/>
</dbReference>
<feature type="domain" description="Peptidase S49" evidence="7">
    <location>
        <begin position="390"/>
        <end position="540"/>
    </location>
</feature>
<dbReference type="PANTHER" id="PTHR33209">
    <property type="entry name" value="PROTEASE 4"/>
    <property type="match status" value="1"/>
</dbReference>
<keyword evidence="6" id="KW-0812">Transmembrane</keyword>
<dbReference type="RefSeq" id="WP_102768060.1">
    <property type="nucleotide sequence ID" value="NZ_POSP01000003.1"/>
</dbReference>
<protein>
    <submittedName>
        <fullName evidence="8">Signal peptide peptidase SppA</fullName>
    </submittedName>
</protein>
<evidence type="ECO:0000256" key="6">
    <source>
        <dbReference type="SAM" id="Phobius"/>
    </source>
</evidence>
<dbReference type="CDD" id="cd07018">
    <property type="entry name" value="S49_SppA_67K_type"/>
    <property type="match status" value="1"/>
</dbReference>
<keyword evidence="6" id="KW-0472">Membrane</keyword>
<gene>
    <name evidence="8" type="primary">sppA</name>
    <name evidence="8" type="ORF">C1O66_11840</name>
</gene>
<dbReference type="InterPro" id="IPR047272">
    <property type="entry name" value="S49_SppA_C"/>
</dbReference>
<evidence type="ECO:0000256" key="4">
    <source>
        <dbReference type="ARBA" id="ARBA00022825"/>
    </source>
</evidence>
<dbReference type="Gene3D" id="6.20.330.10">
    <property type="match status" value="1"/>
</dbReference>
<dbReference type="PIRSF" id="PIRSF001217">
    <property type="entry name" value="Protease_4_SppA"/>
    <property type="match status" value="1"/>
</dbReference>
<sequence>MAVKQVFSGLWWVVAKFWWLLDASRRALLNLLLLLLLVLLAVALFSRGPAPLKEKTTLVLNLQGPLVEQFSGSARDQAMAQLQGNHQRQTRVRDVLATLDAAALDPQVGSVLLQLDEFAGGGMASMAEVAAALDRFKAKGKPVLAYGDGYSQRGYYLAARANEVYLHPLGMVMIEGFGRYRTYYKDALDRLGVSANVLRVGAFKNAAEPYFANGPSKEALEADAYLYGDLWERYTGTVETARKLPKGSIAKSIEVLPETLTALKGDTAKMALQGKLVDGLKTRDEMRELLIQRGAKDDKGKSFRQVSMAEYQAYLKPQNPQGDAVGVVVAEGEIVDGDASAGRIGGDSTARLIRQAREDDKVKAVVLRVNSPGGSAFASEIIRRELELTQKAGKPVVISMGDVAASGGYWVSMSSDQVIADPATITGSIGVFGMLPTADKLLDKLSIHTGGHTTTWMTGGFDPRRPLDPRMATAVQQGINHIYDEFTAKTAAARKKSVAEIDAVAQGRVWTGAQAKQRGLIDRLGSFDDAVRAAASLAKLEGVPKLSYVEREMGRFERLLSSLDQIVAPSVAAAVRAELGLGDGVLVPKALQQLQGELAFATQMAERGRPFSTFVHCMCAAP</sequence>
<reference evidence="8 9" key="1">
    <citation type="submission" date="2018-01" db="EMBL/GenBank/DDBJ databases">
        <title>Draft genome sequence of Paucibacter aquatile CR182 isolated from freshwater of the Nakdong River.</title>
        <authorList>
            <person name="Choi A."/>
            <person name="Chung E.J."/>
        </authorList>
    </citation>
    <scope>NUCLEOTIDE SEQUENCE [LARGE SCALE GENOMIC DNA]</scope>
    <source>
        <strain evidence="8 9">CR182</strain>
    </source>
</reference>
<keyword evidence="4" id="KW-0720">Serine protease</keyword>
<dbReference type="Gene3D" id="3.90.226.10">
    <property type="entry name" value="2-enoyl-CoA Hydratase, Chain A, domain 1"/>
    <property type="match status" value="3"/>
</dbReference>
<organism evidence="8 9">
    <name type="scientific">Kinneretia aquatilis</name>
    <dbReference type="NCBI Taxonomy" id="2070761"/>
    <lineage>
        <taxon>Bacteria</taxon>
        <taxon>Pseudomonadati</taxon>
        <taxon>Pseudomonadota</taxon>
        <taxon>Betaproteobacteria</taxon>
        <taxon>Burkholderiales</taxon>
        <taxon>Sphaerotilaceae</taxon>
        <taxon>Roseateles</taxon>
    </lineage>
</organism>
<feature type="active site" description="Nucleophile" evidence="5">
    <location>
        <position position="406"/>
    </location>
</feature>
<comment type="caution">
    <text evidence="8">The sequence shown here is derived from an EMBL/GenBank/DDBJ whole genome shotgun (WGS) entry which is preliminary data.</text>
</comment>
<keyword evidence="6" id="KW-1133">Transmembrane helix</keyword>
<evidence type="ECO:0000256" key="5">
    <source>
        <dbReference type="PIRSR" id="PIRSR001217-1"/>
    </source>
</evidence>
<dbReference type="AlphaFoldDB" id="A0A2N8KXF8"/>
<evidence type="ECO:0000256" key="3">
    <source>
        <dbReference type="ARBA" id="ARBA00022801"/>
    </source>
</evidence>
<dbReference type="PANTHER" id="PTHR33209:SF1">
    <property type="entry name" value="PEPTIDASE S49 DOMAIN-CONTAINING PROTEIN"/>
    <property type="match status" value="1"/>
</dbReference>